<feature type="region of interest" description="Disordered" evidence="1">
    <location>
        <begin position="1"/>
        <end position="31"/>
    </location>
</feature>
<accession>A0A1Y5IM09</accession>
<evidence type="ECO:0000256" key="1">
    <source>
        <dbReference type="SAM" id="MobiDB-lite"/>
    </source>
</evidence>
<proteinExistence type="predicted"/>
<gene>
    <name evidence="3" type="ORF">BE221DRAFT_188461</name>
    <name evidence="2" type="ORF">BE221DRAFT_189468</name>
</gene>
<dbReference type="EMBL" id="KZ155773">
    <property type="protein sequence ID" value="OUS48696.1"/>
    <property type="molecule type" value="Genomic_DNA"/>
</dbReference>
<dbReference type="AlphaFoldDB" id="A0A1Y5IM09"/>
<protein>
    <submittedName>
        <fullName evidence="3">Uncharacterized protein</fullName>
    </submittedName>
</protein>
<evidence type="ECO:0000313" key="3">
    <source>
        <dbReference type="EMBL" id="OUS49214.1"/>
    </source>
</evidence>
<evidence type="ECO:0000313" key="2">
    <source>
        <dbReference type="EMBL" id="OUS48696.1"/>
    </source>
</evidence>
<dbReference type="Proteomes" id="UP000195557">
    <property type="component" value="Unassembled WGS sequence"/>
</dbReference>
<dbReference type="EMBL" id="KZ155771">
    <property type="protein sequence ID" value="OUS49214.1"/>
    <property type="molecule type" value="Genomic_DNA"/>
</dbReference>
<reference evidence="3" key="1">
    <citation type="submission" date="2017-04" db="EMBL/GenBank/DDBJ databases">
        <title>Population genomics of picophytoplankton unveils novel chromosome hypervariability.</title>
        <authorList>
            <consortium name="DOE Joint Genome Institute"/>
            <person name="Blanc-Mathieu R."/>
            <person name="Krasovec M."/>
            <person name="Hebrard M."/>
            <person name="Yau S."/>
            <person name="Desgranges E."/>
            <person name="Martin J."/>
            <person name="Schackwitz W."/>
            <person name="Kuo A."/>
            <person name="Salin G."/>
            <person name="Donnadieu C."/>
            <person name="Desdevises Y."/>
            <person name="Sanchez-Ferandin S."/>
            <person name="Moreau H."/>
            <person name="Rivals E."/>
            <person name="Grigoriev I.V."/>
            <person name="Grimsley N."/>
            <person name="Eyre-Walker A."/>
            <person name="Piganeau G."/>
        </authorList>
    </citation>
    <scope>NUCLEOTIDE SEQUENCE [LARGE SCALE GENOMIC DNA]</scope>
    <source>
        <strain evidence="3">RCC 1115</strain>
    </source>
</reference>
<sequence length="516" mass="56728">MSGGERASLLRDDIENGADVEGNVTPSSKATHSYTGGRVALVSALSVVGVVCLGASAFASSSGAAQGWTPNSALGGFPKWLTGPDRAETLELGTQERMAPKMTTPMWIMGDAKEGSQDAQKIAAGYSWLTGLLRHHAGMSKEEVGQVINFQQATFPKRWPETYDVAQNAVSRIEKEKIPRIAFVQGAAFNNPEDCGRPCDDQLSHHTGCLLTHMAVWNRVLESDATHFVLWESDGSEHLSVSPLDYDQLYDELPHDADMVWMRYDVESSGQLLKRFKSRATGTWGGNLPSIRFDQEPDVYLYKFDKRCNWAGTPAYMMTRKGVEKIMNFINDAEKADMIDAWLANQCIKRCDDPKVCMGLNCYFASTQKVPKQKQGGYIPSWYDKPDDVQVREVDERIVRAMDDVAKYNALGCRHGDYTGFIPTQFDGAFGVSDAKSTCDCYHTPQDGTFDVCNVKTKYPVSQKRRQSTLGGGGTAGGTRETILGSYTRSFVERMKLLGMSAGFGVGGSGSTSKME</sequence>
<name>A0A1Y5IM09_OSTTA</name>
<organism evidence="3">
    <name type="scientific">Ostreococcus tauri</name>
    <name type="common">Marine green alga</name>
    <dbReference type="NCBI Taxonomy" id="70448"/>
    <lineage>
        <taxon>Eukaryota</taxon>
        <taxon>Viridiplantae</taxon>
        <taxon>Chlorophyta</taxon>
        <taxon>Mamiellophyceae</taxon>
        <taxon>Mamiellales</taxon>
        <taxon>Bathycoccaceae</taxon>
        <taxon>Ostreococcus</taxon>
    </lineage>
</organism>